<dbReference type="KEGG" id="psco:LY89DRAFT_689748"/>
<accession>A0A132BDT3</accession>
<dbReference type="RefSeq" id="XP_018064893.1">
    <property type="nucleotide sequence ID" value="XM_018215964.1"/>
</dbReference>
<evidence type="ECO:0000313" key="3">
    <source>
        <dbReference type="Proteomes" id="UP000070700"/>
    </source>
</evidence>
<dbReference type="InParanoid" id="A0A132BDT3"/>
<evidence type="ECO:0000259" key="1">
    <source>
        <dbReference type="Pfam" id="PF06985"/>
    </source>
</evidence>
<reference evidence="2 3" key="1">
    <citation type="submission" date="2015-10" db="EMBL/GenBank/DDBJ databases">
        <title>Full genome of DAOMC 229536 Phialocephala scopiformis, a fungal endophyte of spruce producing the potent anti-insectan compound rugulosin.</title>
        <authorList>
            <consortium name="DOE Joint Genome Institute"/>
            <person name="Walker A.K."/>
            <person name="Frasz S.L."/>
            <person name="Seifert K.A."/>
            <person name="Miller J.D."/>
            <person name="Mondo S.J."/>
            <person name="Labutti K."/>
            <person name="Lipzen A."/>
            <person name="Dockter R."/>
            <person name="Kennedy M."/>
            <person name="Grigoriev I.V."/>
            <person name="Spatafora J.W."/>
        </authorList>
    </citation>
    <scope>NUCLEOTIDE SEQUENCE [LARGE SCALE GENOMIC DNA]</scope>
    <source>
        <strain evidence="2 3">CBS 120377</strain>
    </source>
</reference>
<dbReference type="Proteomes" id="UP000070700">
    <property type="component" value="Unassembled WGS sequence"/>
</dbReference>
<feature type="domain" description="Heterokaryon incompatibility" evidence="1">
    <location>
        <begin position="114"/>
        <end position="271"/>
    </location>
</feature>
<gene>
    <name evidence="2" type="ORF">LY89DRAFT_689748</name>
</gene>
<name>A0A132BDT3_MOLSC</name>
<keyword evidence="3" id="KW-1185">Reference proteome</keyword>
<dbReference type="OrthoDB" id="5362512at2759"/>
<dbReference type="GeneID" id="28825690"/>
<evidence type="ECO:0000313" key="2">
    <source>
        <dbReference type="EMBL" id="KUJ10538.1"/>
    </source>
</evidence>
<dbReference type="InterPro" id="IPR010730">
    <property type="entry name" value="HET"/>
</dbReference>
<dbReference type="PANTHER" id="PTHR33112">
    <property type="entry name" value="DOMAIN PROTEIN, PUTATIVE-RELATED"/>
    <property type="match status" value="1"/>
</dbReference>
<dbReference type="EMBL" id="KQ947429">
    <property type="protein sequence ID" value="KUJ10538.1"/>
    <property type="molecule type" value="Genomic_DNA"/>
</dbReference>
<dbReference type="AlphaFoldDB" id="A0A132BDT3"/>
<organism evidence="2 3">
    <name type="scientific">Mollisia scopiformis</name>
    <name type="common">Conifer needle endophyte fungus</name>
    <name type="synonym">Phialocephala scopiformis</name>
    <dbReference type="NCBI Taxonomy" id="149040"/>
    <lineage>
        <taxon>Eukaryota</taxon>
        <taxon>Fungi</taxon>
        <taxon>Dikarya</taxon>
        <taxon>Ascomycota</taxon>
        <taxon>Pezizomycotina</taxon>
        <taxon>Leotiomycetes</taxon>
        <taxon>Helotiales</taxon>
        <taxon>Mollisiaceae</taxon>
        <taxon>Mollisia</taxon>
    </lineage>
</organism>
<proteinExistence type="predicted"/>
<sequence>MRTVNAHTNPSTDEHDPGIQYDVPWRYRLTSTRSENSFKIAKSWLDECHAGKNEHNTKKRWRSRSILQTISRKARLGPKKLKPENPTRLIDIRPDGGKPGEVRLVQAQNRRRKYIALSYCWGKISNPTWTTTKSNMRERMRGLSLSELPPTLFDAISIANGLGVRYIWIDSLCIVQDDPDEWAQEGGRMAGIYRGSVVTVAISSSESALEGAFNKTSTSHLEEFSSLIRIDSKLSDGRCGQLYFYTSCDKGPRERYIQTGPLMQRGWVMQERLLSSRILHYTASQIVWQCDHCFKTEDGLDREGPASLGPGRDFPRDLDYRLSVGELTYLWYMSVVSTYSHKALTYGSDKLVAISAVAKALYSNHKNDYLAGLWRASLISGLLWYRAGPGSKSKEYRSPSWSWASQDSAIYYSIPEAEYVTHYVNECFGDVESVEFECEIIDAEVNIGGPNAFGTVTGGHIRLRAPVISARVLKTPFPQEGLYPRDSYEHELIFWDGFRPIVVPAHMDDDDELKTREVLCAYVGHRRALILAQSTPGVRSYTRIGFGETSEGTELYGTDVFAGLMATAPLGIVTII</sequence>
<dbReference type="Pfam" id="PF06985">
    <property type="entry name" value="HET"/>
    <property type="match status" value="1"/>
</dbReference>
<protein>
    <submittedName>
        <fullName evidence="2">HET-domain-containing protein</fullName>
    </submittedName>
</protein>
<dbReference type="PANTHER" id="PTHR33112:SF16">
    <property type="entry name" value="HETEROKARYON INCOMPATIBILITY DOMAIN-CONTAINING PROTEIN"/>
    <property type="match status" value="1"/>
</dbReference>